<evidence type="ECO:0000313" key="3">
    <source>
        <dbReference type="EMBL" id="EFJ14508.1"/>
    </source>
</evidence>
<dbReference type="AlphaFoldDB" id="D8SLX9"/>
<keyword evidence="4" id="KW-1185">Reference proteome</keyword>
<dbReference type="Pfam" id="PF01535">
    <property type="entry name" value="PPR"/>
    <property type="match status" value="3"/>
</dbReference>
<dbReference type="HOGENOM" id="CLU_002706_0_0_1"/>
<dbReference type="FunFam" id="1.25.40.10:FF:000158">
    <property type="entry name" value="pentatricopeptide repeat-containing protein At2g33680"/>
    <property type="match status" value="1"/>
</dbReference>
<feature type="non-terminal residue" evidence="3">
    <location>
        <position position="1"/>
    </location>
</feature>
<dbReference type="InParanoid" id="D8SLX9"/>
<evidence type="ECO:0008006" key="5">
    <source>
        <dbReference type="Google" id="ProtNLM"/>
    </source>
</evidence>
<proteinExistence type="predicted"/>
<dbReference type="GO" id="GO:0048731">
    <property type="term" value="P:system development"/>
    <property type="evidence" value="ECO:0007669"/>
    <property type="project" value="UniProtKB-ARBA"/>
</dbReference>
<dbReference type="InterPro" id="IPR002885">
    <property type="entry name" value="PPR_rpt"/>
</dbReference>
<feature type="repeat" description="PPR" evidence="2">
    <location>
        <begin position="74"/>
        <end position="108"/>
    </location>
</feature>
<evidence type="ECO:0000313" key="4">
    <source>
        <dbReference type="Proteomes" id="UP000001514"/>
    </source>
</evidence>
<dbReference type="InterPro" id="IPR046960">
    <property type="entry name" value="PPR_At4g14850-like_plant"/>
</dbReference>
<dbReference type="eggNOG" id="KOG4197">
    <property type="taxonomic scope" value="Eukaryota"/>
</dbReference>
<dbReference type="PANTHER" id="PTHR47926">
    <property type="entry name" value="PENTATRICOPEPTIDE REPEAT-CONTAINING PROTEIN"/>
    <property type="match status" value="1"/>
</dbReference>
<dbReference type="GO" id="GO:0003723">
    <property type="term" value="F:RNA binding"/>
    <property type="evidence" value="ECO:0007669"/>
    <property type="project" value="InterPro"/>
</dbReference>
<protein>
    <recommendedName>
        <fullName evidence="5">Pentacotripeptide-repeat region of PRORP domain-containing protein</fullName>
    </recommendedName>
</protein>
<sequence>ARTVFERMPHRDLVSWNSIVSAYARNGYMDESKFLFDQMPERDVISWTALVIAGEQCCSIDLALAVFEKIPHRNTVSWNSVIAAYAQSGSLGDAKAKFDELPERDMCSWTSLVPGFARAGLFDESMVLLERMPQLNVPDKTTLASVLTSCSHGGMVCEALALFSGMACDFGVAPAREHFCCVIDIFARSGQLILAHGIAAAMPFEAHDVVWGILLAACAASKDEIAGVRAAEKALEMDPGGTFSYVLLANLY</sequence>
<dbReference type="PROSITE" id="PS51375">
    <property type="entry name" value="PPR"/>
    <property type="match status" value="2"/>
</dbReference>
<organism evidence="4">
    <name type="scientific">Selaginella moellendorffii</name>
    <name type="common">Spikemoss</name>
    <dbReference type="NCBI Taxonomy" id="88036"/>
    <lineage>
        <taxon>Eukaryota</taxon>
        <taxon>Viridiplantae</taxon>
        <taxon>Streptophyta</taxon>
        <taxon>Embryophyta</taxon>
        <taxon>Tracheophyta</taxon>
        <taxon>Lycopodiopsida</taxon>
        <taxon>Selaginellales</taxon>
        <taxon>Selaginellaceae</taxon>
        <taxon>Selaginella</taxon>
    </lineage>
</organism>
<evidence type="ECO:0000256" key="2">
    <source>
        <dbReference type="PROSITE-ProRule" id="PRU00708"/>
    </source>
</evidence>
<keyword evidence="1" id="KW-0677">Repeat</keyword>
<dbReference type="STRING" id="88036.D8SLX9"/>
<dbReference type="KEGG" id="smo:SELMODRAFT_24174"/>
<dbReference type="Proteomes" id="UP000001514">
    <property type="component" value="Unassembled WGS sequence"/>
</dbReference>
<reference evidence="3 4" key="1">
    <citation type="journal article" date="2011" name="Science">
        <title>The Selaginella genome identifies genetic changes associated with the evolution of vascular plants.</title>
        <authorList>
            <person name="Banks J.A."/>
            <person name="Nishiyama T."/>
            <person name="Hasebe M."/>
            <person name="Bowman J.L."/>
            <person name="Gribskov M."/>
            <person name="dePamphilis C."/>
            <person name="Albert V.A."/>
            <person name="Aono N."/>
            <person name="Aoyama T."/>
            <person name="Ambrose B.A."/>
            <person name="Ashton N.W."/>
            <person name="Axtell M.J."/>
            <person name="Barker E."/>
            <person name="Barker M.S."/>
            <person name="Bennetzen J.L."/>
            <person name="Bonawitz N.D."/>
            <person name="Chapple C."/>
            <person name="Cheng C."/>
            <person name="Correa L.G."/>
            <person name="Dacre M."/>
            <person name="DeBarry J."/>
            <person name="Dreyer I."/>
            <person name="Elias M."/>
            <person name="Engstrom E.M."/>
            <person name="Estelle M."/>
            <person name="Feng L."/>
            <person name="Finet C."/>
            <person name="Floyd S.K."/>
            <person name="Frommer W.B."/>
            <person name="Fujita T."/>
            <person name="Gramzow L."/>
            <person name="Gutensohn M."/>
            <person name="Harholt J."/>
            <person name="Hattori M."/>
            <person name="Heyl A."/>
            <person name="Hirai T."/>
            <person name="Hiwatashi Y."/>
            <person name="Ishikawa M."/>
            <person name="Iwata M."/>
            <person name="Karol K.G."/>
            <person name="Koehler B."/>
            <person name="Kolukisaoglu U."/>
            <person name="Kubo M."/>
            <person name="Kurata T."/>
            <person name="Lalonde S."/>
            <person name="Li K."/>
            <person name="Li Y."/>
            <person name="Litt A."/>
            <person name="Lyons E."/>
            <person name="Manning G."/>
            <person name="Maruyama T."/>
            <person name="Michael T.P."/>
            <person name="Mikami K."/>
            <person name="Miyazaki S."/>
            <person name="Morinaga S."/>
            <person name="Murata T."/>
            <person name="Mueller-Roeber B."/>
            <person name="Nelson D.R."/>
            <person name="Obara M."/>
            <person name="Oguri Y."/>
            <person name="Olmstead R.G."/>
            <person name="Onodera N."/>
            <person name="Petersen B.L."/>
            <person name="Pils B."/>
            <person name="Prigge M."/>
            <person name="Rensing S.A."/>
            <person name="Riano-Pachon D.M."/>
            <person name="Roberts A.W."/>
            <person name="Sato Y."/>
            <person name="Scheller H.V."/>
            <person name="Schulz B."/>
            <person name="Schulz C."/>
            <person name="Shakirov E.V."/>
            <person name="Shibagaki N."/>
            <person name="Shinohara N."/>
            <person name="Shippen D.E."/>
            <person name="Soerensen I."/>
            <person name="Sotooka R."/>
            <person name="Sugimoto N."/>
            <person name="Sugita M."/>
            <person name="Sumikawa N."/>
            <person name="Tanurdzic M."/>
            <person name="Theissen G."/>
            <person name="Ulvskov P."/>
            <person name="Wakazuki S."/>
            <person name="Weng J.K."/>
            <person name="Willats W.W."/>
            <person name="Wipf D."/>
            <person name="Wolf P.G."/>
            <person name="Yang L."/>
            <person name="Zimmer A.D."/>
            <person name="Zhu Q."/>
            <person name="Mitros T."/>
            <person name="Hellsten U."/>
            <person name="Loque D."/>
            <person name="Otillar R."/>
            <person name="Salamov A."/>
            <person name="Schmutz J."/>
            <person name="Shapiro H."/>
            <person name="Lindquist E."/>
            <person name="Lucas S."/>
            <person name="Rokhsar D."/>
            <person name="Grigoriev I.V."/>
        </authorList>
    </citation>
    <scope>NUCLEOTIDE SEQUENCE [LARGE SCALE GENOMIC DNA]</scope>
</reference>
<dbReference type="Gramene" id="EFJ14508">
    <property type="protein sequence ID" value="EFJ14508"/>
    <property type="gene ID" value="SELMODRAFT_24174"/>
</dbReference>
<accession>D8SLX9</accession>
<dbReference type="EMBL" id="GL377627">
    <property type="protein sequence ID" value="EFJ14508.1"/>
    <property type="molecule type" value="Genomic_DNA"/>
</dbReference>
<dbReference type="NCBIfam" id="TIGR00756">
    <property type="entry name" value="PPR"/>
    <property type="match status" value="2"/>
</dbReference>
<evidence type="ECO:0000256" key="1">
    <source>
        <dbReference type="ARBA" id="ARBA00022737"/>
    </source>
</evidence>
<dbReference type="GO" id="GO:0009451">
    <property type="term" value="P:RNA modification"/>
    <property type="evidence" value="ECO:0007669"/>
    <property type="project" value="InterPro"/>
</dbReference>
<gene>
    <name evidence="3" type="ORF">SELMODRAFT_24174</name>
</gene>
<dbReference type="InterPro" id="IPR011990">
    <property type="entry name" value="TPR-like_helical_dom_sf"/>
</dbReference>
<feature type="non-terminal residue" evidence="3">
    <location>
        <position position="252"/>
    </location>
</feature>
<feature type="repeat" description="PPR" evidence="2">
    <location>
        <begin position="12"/>
        <end position="46"/>
    </location>
</feature>
<dbReference type="PANTHER" id="PTHR47926:SF382">
    <property type="entry name" value="PENTACOTRIPEPTIDE-REPEAT REGION OF PRORP DOMAIN-CONTAINING PROTEIN"/>
    <property type="match status" value="1"/>
</dbReference>
<dbReference type="Gene3D" id="1.25.40.10">
    <property type="entry name" value="Tetratricopeptide repeat domain"/>
    <property type="match status" value="2"/>
</dbReference>
<name>D8SLX9_SELML</name>